<dbReference type="AlphaFoldDB" id="D8SCD1"/>
<dbReference type="Gramene" id="EFJ17838">
    <property type="protein sequence ID" value="EFJ17838"/>
    <property type="gene ID" value="SELMODRAFT_114017"/>
</dbReference>
<dbReference type="OrthoDB" id="535916at2759"/>
<sequence length="87" mass="9623">MPGFIQRMEQTWLISKQPRPVACSRCQACGKRECPWCKGTGFFILGDNVLCEISSHNTSCYICAGKGVVNCDQCKGTGYRAKWLGQA</sequence>
<accession>D8SCD1</accession>
<dbReference type="OMA" id="NTSCYIC"/>
<proteinExistence type="predicted"/>
<dbReference type="eggNOG" id="ENOG502S16K">
    <property type="taxonomic scope" value="Eukaryota"/>
</dbReference>
<dbReference type="SUPFAM" id="SSF57938">
    <property type="entry name" value="DnaJ/Hsp40 cysteine-rich domain"/>
    <property type="match status" value="1"/>
</dbReference>
<reference evidence="1 2" key="1">
    <citation type="journal article" date="2011" name="Science">
        <title>The Selaginella genome identifies genetic changes associated with the evolution of vascular plants.</title>
        <authorList>
            <person name="Banks J.A."/>
            <person name="Nishiyama T."/>
            <person name="Hasebe M."/>
            <person name="Bowman J.L."/>
            <person name="Gribskov M."/>
            <person name="dePamphilis C."/>
            <person name="Albert V.A."/>
            <person name="Aono N."/>
            <person name="Aoyama T."/>
            <person name="Ambrose B.A."/>
            <person name="Ashton N.W."/>
            <person name="Axtell M.J."/>
            <person name="Barker E."/>
            <person name="Barker M.S."/>
            <person name="Bennetzen J.L."/>
            <person name="Bonawitz N.D."/>
            <person name="Chapple C."/>
            <person name="Cheng C."/>
            <person name="Correa L.G."/>
            <person name="Dacre M."/>
            <person name="DeBarry J."/>
            <person name="Dreyer I."/>
            <person name="Elias M."/>
            <person name="Engstrom E.M."/>
            <person name="Estelle M."/>
            <person name="Feng L."/>
            <person name="Finet C."/>
            <person name="Floyd S.K."/>
            <person name="Frommer W.B."/>
            <person name="Fujita T."/>
            <person name="Gramzow L."/>
            <person name="Gutensohn M."/>
            <person name="Harholt J."/>
            <person name="Hattori M."/>
            <person name="Heyl A."/>
            <person name="Hirai T."/>
            <person name="Hiwatashi Y."/>
            <person name="Ishikawa M."/>
            <person name="Iwata M."/>
            <person name="Karol K.G."/>
            <person name="Koehler B."/>
            <person name="Kolukisaoglu U."/>
            <person name="Kubo M."/>
            <person name="Kurata T."/>
            <person name="Lalonde S."/>
            <person name="Li K."/>
            <person name="Li Y."/>
            <person name="Litt A."/>
            <person name="Lyons E."/>
            <person name="Manning G."/>
            <person name="Maruyama T."/>
            <person name="Michael T.P."/>
            <person name="Mikami K."/>
            <person name="Miyazaki S."/>
            <person name="Morinaga S."/>
            <person name="Murata T."/>
            <person name="Mueller-Roeber B."/>
            <person name="Nelson D.R."/>
            <person name="Obara M."/>
            <person name="Oguri Y."/>
            <person name="Olmstead R.G."/>
            <person name="Onodera N."/>
            <person name="Petersen B.L."/>
            <person name="Pils B."/>
            <person name="Prigge M."/>
            <person name="Rensing S.A."/>
            <person name="Riano-Pachon D.M."/>
            <person name="Roberts A.W."/>
            <person name="Sato Y."/>
            <person name="Scheller H.V."/>
            <person name="Schulz B."/>
            <person name="Schulz C."/>
            <person name="Shakirov E.V."/>
            <person name="Shibagaki N."/>
            <person name="Shinohara N."/>
            <person name="Shippen D.E."/>
            <person name="Soerensen I."/>
            <person name="Sotooka R."/>
            <person name="Sugimoto N."/>
            <person name="Sugita M."/>
            <person name="Sumikawa N."/>
            <person name="Tanurdzic M."/>
            <person name="Theissen G."/>
            <person name="Ulvskov P."/>
            <person name="Wakazuki S."/>
            <person name="Weng J.K."/>
            <person name="Willats W.W."/>
            <person name="Wipf D."/>
            <person name="Wolf P.G."/>
            <person name="Yang L."/>
            <person name="Zimmer A.D."/>
            <person name="Zhu Q."/>
            <person name="Mitros T."/>
            <person name="Hellsten U."/>
            <person name="Loque D."/>
            <person name="Otillar R."/>
            <person name="Salamov A."/>
            <person name="Schmutz J."/>
            <person name="Shapiro H."/>
            <person name="Lindquist E."/>
            <person name="Lucas S."/>
            <person name="Rokhsar D."/>
            <person name="Grigoriev I.V."/>
        </authorList>
    </citation>
    <scope>NUCLEOTIDE SEQUENCE [LARGE SCALE GENOMIC DNA]</scope>
</reference>
<name>D8SCD1_SELML</name>
<dbReference type="FunCoup" id="D8SCD1">
    <property type="interactions" value="912"/>
</dbReference>
<dbReference type="HOGENOM" id="CLU_120708_1_0_1"/>
<evidence type="ECO:0000313" key="2">
    <source>
        <dbReference type="Proteomes" id="UP000001514"/>
    </source>
</evidence>
<dbReference type="Proteomes" id="UP000001514">
    <property type="component" value="Unassembled WGS sequence"/>
</dbReference>
<dbReference type="InterPro" id="IPR036410">
    <property type="entry name" value="HSP_DnaJ_Cys-rich_dom_sf"/>
</dbReference>
<organism evidence="2">
    <name type="scientific">Selaginella moellendorffii</name>
    <name type="common">Spikemoss</name>
    <dbReference type="NCBI Taxonomy" id="88036"/>
    <lineage>
        <taxon>Eukaryota</taxon>
        <taxon>Viridiplantae</taxon>
        <taxon>Streptophyta</taxon>
        <taxon>Embryophyta</taxon>
        <taxon>Tracheophyta</taxon>
        <taxon>Lycopodiopsida</taxon>
        <taxon>Selaginellales</taxon>
        <taxon>Selaginellaceae</taxon>
        <taxon>Selaginella</taxon>
    </lineage>
</organism>
<evidence type="ECO:0000313" key="1">
    <source>
        <dbReference type="EMBL" id="EFJ17838.1"/>
    </source>
</evidence>
<gene>
    <name evidence="1" type="ORF">SELMODRAFT_114017</name>
</gene>
<dbReference type="EMBL" id="GL377612">
    <property type="protein sequence ID" value="EFJ17838.1"/>
    <property type="molecule type" value="Genomic_DNA"/>
</dbReference>
<dbReference type="STRING" id="88036.D8SCD1"/>
<protein>
    <submittedName>
        <fullName evidence="1">Uncharacterized protein</fullName>
    </submittedName>
</protein>
<keyword evidence="2" id="KW-1185">Reference proteome</keyword>
<dbReference type="KEGG" id="smo:SELMODRAFT_114017"/>
<dbReference type="GO" id="GO:0009507">
    <property type="term" value="C:chloroplast"/>
    <property type="evidence" value="ECO:0007669"/>
    <property type="project" value="EnsemblPlants"/>
</dbReference>
<dbReference type="GO" id="GO:0005634">
    <property type="term" value="C:nucleus"/>
    <property type="evidence" value="ECO:0007669"/>
    <property type="project" value="EnsemblPlants"/>
</dbReference>
<dbReference type="InParanoid" id="D8SCD1"/>
<dbReference type="GO" id="GO:0045087">
    <property type="term" value="P:innate immune response"/>
    <property type="evidence" value="ECO:0007669"/>
    <property type="project" value="EnsemblPlants"/>
</dbReference>